<keyword evidence="2" id="KW-0812">Transmembrane</keyword>
<dbReference type="NCBIfam" id="TIGR01760">
    <property type="entry name" value="tape_meas_TP901"/>
    <property type="match status" value="1"/>
</dbReference>
<dbReference type="Pfam" id="PF10145">
    <property type="entry name" value="PhageMin_Tail"/>
    <property type="match status" value="1"/>
</dbReference>
<feature type="transmembrane region" description="Helical" evidence="2">
    <location>
        <begin position="336"/>
        <end position="354"/>
    </location>
</feature>
<name>A0A6M3L4K5_9ZZZZ</name>
<feature type="transmembrane region" description="Helical" evidence="2">
    <location>
        <begin position="410"/>
        <end position="437"/>
    </location>
</feature>
<protein>
    <submittedName>
        <fullName evidence="4">Putative tail protein</fullName>
    </submittedName>
</protein>
<proteinExistence type="predicted"/>
<accession>A0A6M3L4K5</accession>
<keyword evidence="2" id="KW-0472">Membrane</keyword>
<dbReference type="InterPro" id="IPR010090">
    <property type="entry name" value="Phage_tape_meas"/>
</dbReference>
<dbReference type="EMBL" id="MT142781">
    <property type="protein sequence ID" value="QJA88471.1"/>
    <property type="molecule type" value="Genomic_DNA"/>
</dbReference>
<gene>
    <name evidence="4" type="ORF">MM415B02756_0002</name>
</gene>
<keyword evidence="1" id="KW-1188">Viral release from host cell</keyword>
<sequence>MADKVRLEAELVLKDKFSQPTNAASGTLQKFQSQIKGTGIALTAMGAAGALAFGMALKSAMSFEKGMKEVNTLVNLSAGDLAKLSAGTLQLSKSMGIDATDATKALYQAISAGQKPSEALAFLTQAAKTAVGGITDLATATTGITSIMNAFSMETDKAEYVSDILFTAMKGGITTVQELSDSFFQVAPIAASLGVNLDEVAAAATTLTKAGVPTKIAFTSLRQAIISLARPTEDMEVLLKKLGYSSGLAAVEALGLQGTYQALTTETGATQEEFIKAVGAIEAMQAVLGITGMRAEEFDRQMAEMANSAGATQTAFEVMSESSAFKMDQMKASLKGLVIQIGTNLLPLITPLIVKFTGLIEKVGTLDPALLKVGIAALAVATAMAAIGGPILIFMSMLPGLIAGLTALKIAALGALGPLGIIIGATGLVLAGGTFLLSKMMSDKSTTVPGLQHGGGLPEGVSMVGEAGAELAVKRGGHVDIIPMGKVPGFDDGTPGGENIAKFLLEGIKPDFVAWAGLFRDIGTFATTFTQKMLYGGPGPGVGEPPQFGQFSGAMGAAAGPQWWMAPTAYAGGGTGAPPGWLTEKPGAGLGGAPTTPDMGKLAWGWYLNNMDDFSRKTYSAGDALSEASPALSATVTGVDLLAAAMGMLADQLEDELPTFESLGGTYVVAGAAAREAAAAQWALIEKIGLGNQAGFAYTATLDSLNATLGDAGLASQVAGQMLTDHLNVSLQQMAEQLPGGVVILDAMIAAGMTLEEKFTTLHHAVEALPPILEAVTVAATDMAAIGRMVLGLPPAIGGLPGAGATSTQVALSALSMGGGPLHGVGGIKDLRSARDFMSDIIDAGLPILPGSFGKTQLENYRGPNGQTIVIQGDVYGFDDFEEKVGAAVNRLDSRGG</sequence>
<reference evidence="4" key="1">
    <citation type="submission" date="2020-03" db="EMBL/GenBank/DDBJ databases">
        <title>The deep terrestrial virosphere.</title>
        <authorList>
            <person name="Holmfeldt K."/>
            <person name="Nilsson E."/>
            <person name="Simone D."/>
            <person name="Lopez-Fernandez M."/>
            <person name="Wu X."/>
            <person name="de Brujin I."/>
            <person name="Lundin D."/>
            <person name="Andersson A."/>
            <person name="Bertilsson S."/>
            <person name="Dopson M."/>
        </authorList>
    </citation>
    <scope>NUCLEOTIDE SEQUENCE</scope>
    <source>
        <strain evidence="4">MM415B02756</strain>
    </source>
</reference>
<dbReference type="PANTHER" id="PTHR37813:SF1">
    <property type="entry name" value="FELS-2 PROPHAGE PROTEIN"/>
    <property type="match status" value="1"/>
</dbReference>
<evidence type="ECO:0000256" key="2">
    <source>
        <dbReference type="SAM" id="Phobius"/>
    </source>
</evidence>
<dbReference type="PANTHER" id="PTHR37813">
    <property type="entry name" value="FELS-2 PROPHAGE PROTEIN"/>
    <property type="match status" value="1"/>
</dbReference>
<evidence type="ECO:0000313" key="4">
    <source>
        <dbReference type="EMBL" id="QJA88471.1"/>
    </source>
</evidence>
<feature type="transmembrane region" description="Helical" evidence="2">
    <location>
        <begin position="38"/>
        <end position="57"/>
    </location>
</feature>
<keyword evidence="2" id="KW-1133">Transmembrane helix</keyword>
<feature type="transmembrane region" description="Helical" evidence="2">
    <location>
        <begin position="374"/>
        <end position="398"/>
    </location>
</feature>
<organism evidence="4">
    <name type="scientific">viral metagenome</name>
    <dbReference type="NCBI Taxonomy" id="1070528"/>
    <lineage>
        <taxon>unclassified sequences</taxon>
        <taxon>metagenomes</taxon>
        <taxon>organismal metagenomes</taxon>
    </lineage>
</organism>
<feature type="domain" description="Phage tail tape measure protein" evidence="3">
    <location>
        <begin position="89"/>
        <end position="270"/>
    </location>
</feature>
<dbReference type="AlphaFoldDB" id="A0A6M3L4K5"/>
<evidence type="ECO:0000256" key="1">
    <source>
        <dbReference type="ARBA" id="ARBA00022612"/>
    </source>
</evidence>
<evidence type="ECO:0000259" key="3">
    <source>
        <dbReference type="Pfam" id="PF10145"/>
    </source>
</evidence>